<dbReference type="EMBL" id="KQ965819">
    <property type="protein sequence ID" value="KXS10673.1"/>
    <property type="molecule type" value="Genomic_DNA"/>
</dbReference>
<feature type="domain" description="VOC" evidence="1">
    <location>
        <begin position="2"/>
        <end position="128"/>
    </location>
</feature>
<gene>
    <name evidence="2" type="ORF">M427DRAFT_159030</name>
</gene>
<dbReference type="SUPFAM" id="SSF54593">
    <property type="entry name" value="Glyoxalase/Bleomycin resistance protein/Dihydroxybiphenyl dioxygenase"/>
    <property type="match status" value="1"/>
</dbReference>
<dbReference type="Proteomes" id="UP000070544">
    <property type="component" value="Unassembled WGS sequence"/>
</dbReference>
<dbReference type="InterPro" id="IPR029068">
    <property type="entry name" value="Glyas_Bleomycin-R_OHBP_Dase"/>
</dbReference>
<dbReference type="Pfam" id="PF00903">
    <property type="entry name" value="Glyoxalase"/>
    <property type="match status" value="1"/>
</dbReference>
<keyword evidence="2" id="KW-0560">Oxidoreductase</keyword>
<dbReference type="InterPro" id="IPR004360">
    <property type="entry name" value="Glyas_Fos-R_dOase_dom"/>
</dbReference>
<accession>A0A139A2U1</accession>
<dbReference type="STRING" id="1344416.A0A139A2U1"/>
<dbReference type="InterPro" id="IPR037523">
    <property type="entry name" value="VOC_core"/>
</dbReference>
<name>A0A139A2U1_GONPJ</name>
<dbReference type="PANTHER" id="PTHR35006:SF2">
    <property type="entry name" value="GLYOXALASE FAMILY PROTEIN (AFU_ORTHOLOGUE AFUA_5G14830)"/>
    <property type="match status" value="1"/>
</dbReference>
<reference evidence="2 3" key="1">
    <citation type="journal article" date="2015" name="Genome Biol. Evol.">
        <title>Phylogenomic analyses indicate that early fungi evolved digesting cell walls of algal ancestors of land plants.</title>
        <authorList>
            <person name="Chang Y."/>
            <person name="Wang S."/>
            <person name="Sekimoto S."/>
            <person name="Aerts A.L."/>
            <person name="Choi C."/>
            <person name="Clum A."/>
            <person name="LaButti K.M."/>
            <person name="Lindquist E.A."/>
            <person name="Yee Ngan C."/>
            <person name="Ohm R.A."/>
            <person name="Salamov A.A."/>
            <person name="Grigoriev I.V."/>
            <person name="Spatafora J.W."/>
            <person name="Berbee M.L."/>
        </authorList>
    </citation>
    <scope>NUCLEOTIDE SEQUENCE [LARGE SCALE GENOMIC DNA]</scope>
    <source>
        <strain evidence="2 3">JEL478</strain>
    </source>
</reference>
<dbReference type="Gene3D" id="3.10.180.10">
    <property type="entry name" value="2,3-Dihydroxybiphenyl 1,2-Dioxygenase, domain 1"/>
    <property type="match status" value="1"/>
</dbReference>
<dbReference type="PROSITE" id="PS51819">
    <property type="entry name" value="VOC"/>
    <property type="match status" value="1"/>
</dbReference>
<dbReference type="OMA" id="DHISIGV"/>
<dbReference type="PANTHER" id="PTHR35006">
    <property type="entry name" value="GLYOXALASE FAMILY PROTEIN (AFU_ORTHOLOGUE AFUA_5G14830)"/>
    <property type="match status" value="1"/>
</dbReference>
<evidence type="ECO:0000313" key="3">
    <source>
        <dbReference type="Proteomes" id="UP000070544"/>
    </source>
</evidence>
<dbReference type="CDD" id="cd07262">
    <property type="entry name" value="VOC_like"/>
    <property type="match status" value="1"/>
</dbReference>
<keyword evidence="3" id="KW-1185">Reference proteome</keyword>
<evidence type="ECO:0000313" key="2">
    <source>
        <dbReference type="EMBL" id="KXS10673.1"/>
    </source>
</evidence>
<keyword evidence="2" id="KW-0223">Dioxygenase</keyword>
<organism evidence="2 3">
    <name type="scientific">Gonapodya prolifera (strain JEL478)</name>
    <name type="common">Monoblepharis prolifera</name>
    <dbReference type="NCBI Taxonomy" id="1344416"/>
    <lineage>
        <taxon>Eukaryota</taxon>
        <taxon>Fungi</taxon>
        <taxon>Fungi incertae sedis</taxon>
        <taxon>Chytridiomycota</taxon>
        <taxon>Chytridiomycota incertae sedis</taxon>
        <taxon>Monoblepharidomycetes</taxon>
        <taxon>Monoblepharidales</taxon>
        <taxon>Gonapodyaceae</taxon>
        <taxon>Gonapodya</taxon>
    </lineage>
</organism>
<evidence type="ECO:0000259" key="1">
    <source>
        <dbReference type="PROSITE" id="PS51819"/>
    </source>
</evidence>
<sequence length="134" mass="14489">MPIDHLSLPVASVSRARDFYLKALAPIGYKLFREIRPDGSTPDSEPYVVGLGTGLKPDFWLQPGKPNPGAHVAFAVNSTAEVDAFHTAALEAGAKDNGPPGLRPHYHKGYYGAFIIDGDGYNIECVHHDFSANQ</sequence>
<dbReference type="OrthoDB" id="10249419at2759"/>
<dbReference type="AlphaFoldDB" id="A0A139A2U1"/>
<proteinExistence type="predicted"/>
<protein>
    <submittedName>
        <fullName evidence="2">Glyoxalase/Bleomycin resistance protein/Dihydroxybiphenyl dioxygenase</fullName>
    </submittedName>
</protein>
<dbReference type="GO" id="GO:0051213">
    <property type="term" value="F:dioxygenase activity"/>
    <property type="evidence" value="ECO:0007669"/>
    <property type="project" value="UniProtKB-KW"/>
</dbReference>